<dbReference type="PRINTS" id="PR01217">
    <property type="entry name" value="PRICHEXTENSN"/>
</dbReference>
<gene>
    <name evidence="3" type="ORF">AKL17_0557</name>
</gene>
<feature type="compositionally biased region" description="Pro residues" evidence="1">
    <location>
        <begin position="153"/>
        <end position="162"/>
    </location>
</feature>
<name>A0A159YZI2_9RHOB</name>
<dbReference type="Gene3D" id="1.20.1420.20">
    <property type="entry name" value="M75 peptidase, HXXE motif"/>
    <property type="match status" value="1"/>
</dbReference>
<protein>
    <recommendedName>
        <fullName evidence="5">Imelysin-like domain-containing protein</fullName>
    </recommendedName>
</protein>
<evidence type="ECO:0008006" key="5">
    <source>
        <dbReference type="Google" id="ProtNLM"/>
    </source>
</evidence>
<keyword evidence="4" id="KW-1185">Reference proteome</keyword>
<feature type="region of interest" description="Disordered" evidence="1">
    <location>
        <begin position="24"/>
        <end position="99"/>
    </location>
</feature>
<accession>A0A159YZI2</accession>
<feature type="region of interest" description="Disordered" evidence="1">
    <location>
        <begin position="218"/>
        <end position="238"/>
    </location>
</feature>
<feature type="region of interest" description="Disordered" evidence="1">
    <location>
        <begin position="141"/>
        <end position="200"/>
    </location>
</feature>
<feature type="compositionally biased region" description="Pro residues" evidence="1">
    <location>
        <begin position="37"/>
        <end position="51"/>
    </location>
</feature>
<organism evidence="3 4">
    <name type="scientific">Frigidibacter mobilis</name>
    <dbReference type="NCBI Taxonomy" id="1335048"/>
    <lineage>
        <taxon>Bacteria</taxon>
        <taxon>Pseudomonadati</taxon>
        <taxon>Pseudomonadota</taxon>
        <taxon>Alphaproteobacteria</taxon>
        <taxon>Rhodobacterales</taxon>
        <taxon>Paracoccaceae</taxon>
        <taxon>Frigidibacter</taxon>
    </lineage>
</organism>
<dbReference type="STRING" id="1335048.AKL17_0557"/>
<evidence type="ECO:0000256" key="2">
    <source>
        <dbReference type="SAM" id="SignalP"/>
    </source>
</evidence>
<sequence>MKILALALALIAAAPPLPTRWWTASSPAPSCRASPPSRRPPPRWTRPPPMIVLPRRRSCAPPGTPPSTPGSPPPASASARWSRAGAALPLPSGPTRRIPPAVPCRRCWRGMAPRWPRARPMPKFPSPPAACTRWRRCSTIPPLAATPGQTPAAPSPAPPRPTLPRWRPRSRPTGAPASPRCCRPPAPRQHPLPVAARGAPGDLHPACHPAWLRCRGPSRPPAWQPHPPRPLRAESRASGRSLHNVTLSLAANRALAEALSDGGTEYLFEYFDYAQGVAAKLDDPVFAGVDTPGGRLRVQELKTAIERVHDAASTELAAELGVAAGFNALDGD</sequence>
<proteinExistence type="predicted"/>
<feature type="compositionally biased region" description="Pro residues" evidence="1">
    <location>
        <begin position="218"/>
        <end position="230"/>
    </location>
</feature>
<evidence type="ECO:0000256" key="1">
    <source>
        <dbReference type="SAM" id="MobiDB-lite"/>
    </source>
</evidence>
<evidence type="ECO:0000313" key="4">
    <source>
        <dbReference type="Proteomes" id="UP000076128"/>
    </source>
</evidence>
<feature type="compositionally biased region" description="Low complexity" evidence="1">
    <location>
        <begin position="171"/>
        <end position="181"/>
    </location>
</feature>
<dbReference type="InterPro" id="IPR038352">
    <property type="entry name" value="Imelysin_sf"/>
</dbReference>
<feature type="compositionally biased region" description="Pro residues" evidence="1">
    <location>
        <begin position="62"/>
        <end position="75"/>
    </location>
</feature>
<feature type="chain" id="PRO_5007811306" description="Imelysin-like domain-containing protein" evidence="2">
    <location>
        <begin position="20"/>
        <end position="332"/>
    </location>
</feature>
<feature type="compositionally biased region" description="Low complexity" evidence="1">
    <location>
        <begin position="76"/>
        <end position="87"/>
    </location>
</feature>
<evidence type="ECO:0000313" key="3">
    <source>
        <dbReference type="EMBL" id="AMY67817.1"/>
    </source>
</evidence>
<keyword evidence="2" id="KW-0732">Signal</keyword>
<feature type="compositionally biased region" description="Low complexity" evidence="1">
    <location>
        <begin position="24"/>
        <end position="36"/>
    </location>
</feature>
<dbReference type="EMBL" id="CP012661">
    <property type="protein sequence ID" value="AMY67817.1"/>
    <property type="molecule type" value="Genomic_DNA"/>
</dbReference>
<reference evidence="3 4" key="1">
    <citation type="submission" date="2015-09" db="EMBL/GenBank/DDBJ databases">
        <title>Complete genome sequence of Defluviimonas alba cai42t isolated from an oilfield in Xinjiang.</title>
        <authorList>
            <person name="Geng S."/>
            <person name="Pan X."/>
            <person name="Wu X."/>
        </authorList>
    </citation>
    <scope>NUCLEOTIDE SEQUENCE [LARGE SCALE GENOMIC DNA]</scope>
    <source>
        <strain evidence="4">cai42</strain>
    </source>
</reference>
<dbReference type="AlphaFoldDB" id="A0A159YZI2"/>
<dbReference type="Proteomes" id="UP000076128">
    <property type="component" value="Chromosome"/>
</dbReference>
<dbReference type="KEGG" id="daa:AKL17_0557"/>
<feature type="signal peptide" evidence="2">
    <location>
        <begin position="1"/>
        <end position="19"/>
    </location>
</feature>
<feature type="compositionally biased region" description="Low complexity" evidence="1">
    <location>
        <begin position="141"/>
        <end position="152"/>
    </location>
</feature>